<sequence length="185" mass="20418">MQINRHQISPPLHLQTTTRRFPQLVSSSRSTIPPRAKVLKASIRLDKKDAIGSLAREACLGGWRPKLAAELGSVLREGRTTTRTHRQSLQAAQSLSPSYPQGEELRGGPSAAVLVSPLSKMSSPSKRREMDLMKLMMSDYKVEMVNDGMQEFFVEFKGPAESNSPRAESRLLFSLPASRADGARS</sequence>
<evidence type="ECO:0000256" key="1">
    <source>
        <dbReference type="SAM" id="MobiDB-lite"/>
    </source>
</evidence>
<organism evidence="2 3">
    <name type="scientific">Zea mays</name>
    <name type="common">Maize</name>
    <dbReference type="NCBI Taxonomy" id="4577"/>
    <lineage>
        <taxon>Eukaryota</taxon>
        <taxon>Viridiplantae</taxon>
        <taxon>Streptophyta</taxon>
        <taxon>Embryophyta</taxon>
        <taxon>Tracheophyta</taxon>
        <taxon>Spermatophyta</taxon>
        <taxon>Magnoliopsida</taxon>
        <taxon>Liliopsida</taxon>
        <taxon>Poales</taxon>
        <taxon>Poaceae</taxon>
        <taxon>PACMAD clade</taxon>
        <taxon>Panicoideae</taxon>
        <taxon>Andropogonodae</taxon>
        <taxon>Andropogoneae</taxon>
        <taxon>Tripsacinae</taxon>
        <taxon>Zea</taxon>
    </lineage>
</organism>
<dbReference type="Proteomes" id="UP000007305">
    <property type="component" value="Chromosome 1"/>
</dbReference>
<feature type="compositionally biased region" description="Low complexity" evidence="1">
    <location>
        <begin position="87"/>
        <end position="96"/>
    </location>
</feature>
<dbReference type="InParanoid" id="A0A804LZ74"/>
<dbReference type="AlphaFoldDB" id="A0A804LZ74"/>
<feature type="region of interest" description="Disordered" evidence="1">
    <location>
        <begin position="78"/>
        <end position="108"/>
    </location>
</feature>
<protein>
    <submittedName>
        <fullName evidence="2">Uncharacterized protein</fullName>
    </submittedName>
</protein>
<accession>A0A804LZ74</accession>
<dbReference type="EnsemblPlants" id="Zm00001eb046990_T001">
    <property type="protein sequence ID" value="Zm00001eb046990_P001"/>
    <property type="gene ID" value="Zm00001eb046990"/>
</dbReference>
<keyword evidence="3" id="KW-1185">Reference proteome</keyword>
<evidence type="ECO:0000313" key="3">
    <source>
        <dbReference type="Proteomes" id="UP000007305"/>
    </source>
</evidence>
<reference evidence="3" key="1">
    <citation type="submission" date="2015-12" db="EMBL/GenBank/DDBJ databases">
        <title>Update maize B73 reference genome by single molecule sequencing technologies.</title>
        <authorList>
            <consortium name="Maize Genome Sequencing Project"/>
            <person name="Ware D."/>
        </authorList>
    </citation>
    <scope>NUCLEOTIDE SEQUENCE [LARGE SCALE GENOMIC DNA]</scope>
    <source>
        <strain evidence="3">cv. B73</strain>
    </source>
</reference>
<dbReference type="Gramene" id="Zm00001eb046990_T001">
    <property type="protein sequence ID" value="Zm00001eb046990_P001"/>
    <property type="gene ID" value="Zm00001eb046990"/>
</dbReference>
<reference evidence="2" key="2">
    <citation type="submission" date="2019-07" db="EMBL/GenBank/DDBJ databases">
        <authorList>
            <person name="Seetharam A."/>
            <person name="Woodhouse M."/>
            <person name="Cannon E."/>
        </authorList>
    </citation>
    <scope>NUCLEOTIDE SEQUENCE [LARGE SCALE GENOMIC DNA]</scope>
    <source>
        <strain evidence="2">cv. B73</strain>
    </source>
</reference>
<proteinExistence type="predicted"/>
<reference evidence="2" key="3">
    <citation type="submission" date="2021-05" db="UniProtKB">
        <authorList>
            <consortium name="EnsemblPlants"/>
        </authorList>
    </citation>
    <scope>IDENTIFICATION</scope>
    <source>
        <strain evidence="2">cv. B73</strain>
    </source>
</reference>
<name>A0A804LZ74_MAIZE</name>
<evidence type="ECO:0000313" key="2">
    <source>
        <dbReference type="EnsemblPlants" id="Zm00001eb046990_P001"/>
    </source>
</evidence>